<feature type="transmembrane region" description="Helical" evidence="15">
    <location>
        <begin position="322"/>
        <end position="347"/>
    </location>
</feature>
<feature type="compositionally biased region" description="Polar residues" evidence="14">
    <location>
        <begin position="520"/>
        <end position="535"/>
    </location>
</feature>
<dbReference type="FunCoup" id="R7UL40">
    <property type="interactions" value="68"/>
</dbReference>
<feature type="region of interest" description="Disordered" evidence="14">
    <location>
        <begin position="517"/>
        <end position="536"/>
    </location>
</feature>
<dbReference type="HOGENOM" id="CLU_018808_10_0_1"/>
<evidence type="ECO:0000256" key="1">
    <source>
        <dbReference type="ARBA" id="ARBA00004141"/>
    </source>
</evidence>
<keyword evidence="7 15" id="KW-1133">Transmembrane helix</keyword>
<dbReference type="Gene3D" id="1.20.1730.10">
    <property type="entry name" value="Sodium/glucose cotransporter"/>
    <property type="match status" value="1"/>
</dbReference>
<evidence type="ECO:0000256" key="6">
    <source>
        <dbReference type="ARBA" id="ARBA00022979"/>
    </source>
</evidence>
<evidence type="ECO:0000313" key="16">
    <source>
        <dbReference type="EMBL" id="ELU07259.1"/>
    </source>
</evidence>
<dbReference type="Proteomes" id="UP000014760">
    <property type="component" value="Unassembled WGS sequence"/>
</dbReference>
<dbReference type="GO" id="GO:0005307">
    <property type="term" value="F:choline:sodium symporter activity"/>
    <property type="evidence" value="ECO:0007669"/>
    <property type="project" value="TreeGrafter"/>
</dbReference>
<evidence type="ECO:0000256" key="4">
    <source>
        <dbReference type="ARBA" id="ARBA00022692"/>
    </source>
</evidence>
<keyword evidence="10 15" id="KW-0472">Membrane</keyword>
<evidence type="ECO:0000256" key="10">
    <source>
        <dbReference type="ARBA" id="ARBA00023136"/>
    </source>
</evidence>
<feature type="transmembrane region" description="Helical" evidence="15">
    <location>
        <begin position="427"/>
        <end position="445"/>
    </location>
</feature>
<feature type="transmembrane region" description="Helical" evidence="15">
    <location>
        <begin position="126"/>
        <end position="154"/>
    </location>
</feature>
<keyword evidence="5" id="KW-0769">Symport</keyword>
<dbReference type="AlphaFoldDB" id="R7UL40"/>
<feature type="transmembrane region" description="Helical" evidence="15">
    <location>
        <begin position="261"/>
        <end position="287"/>
    </location>
</feature>
<evidence type="ECO:0000256" key="3">
    <source>
        <dbReference type="ARBA" id="ARBA00022448"/>
    </source>
</evidence>
<keyword evidence="4 15" id="KW-0812">Transmembrane</keyword>
<dbReference type="EMBL" id="KB300094">
    <property type="protein sequence ID" value="ELU07259.1"/>
    <property type="molecule type" value="Genomic_DNA"/>
</dbReference>
<dbReference type="InterPro" id="IPR001734">
    <property type="entry name" value="Na/solute_symporter"/>
</dbReference>
<name>R7UL40_CAPTE</name>
<reference evidence="16 18" key="2">
    <citation type="journal article" date="2013" name="Nature">
        <title>Insights into bilaterian evolution from three spiralian genomes.</title>
        <authorList>
            <person name="Simakov O."/>
            <person name="Marletaz F."/>
            <person name="Cho S.J."/>
            <person name="Edsinger-Gonzales E."/>
            <person name="Havlak P."/>
            <person name="Hellsten U."/>
            <person name="Kuo D.H."/>
            <person name="Larsson T."/>
            <person name="Lv J."/>
            <person name="Arendt D."/>
            <person name="Savage R."/>
            <person name="Osoegawa K."/>
            <person name="de Jong P."/>
            <person name="Grimwood J."/>
            <person name="Chapman J.A."/>
            <person name="Shapiro H."/>
            <person name="Aerts A."/>
            <person name="Otillar R.P."/>
            <person name="Terry A.Y."/>
            <person name="Boore J.L."/>
            <person name="Grigoriev I.V."/>
            <person name="Lindberg D.R."/>
            <person name="Seaver E.C."/>
            <person name="Weisblat D.A."/>
            <person name="Putnam N.H."/>
            <person name="Rokhsar D.S."/>
        </authorList>
    </citation>
    <scope>NUCLEOTIDE SEQUENCE</scope>
    <source>
        <strain evidence="16 18">I ESC-2004</strain>
    </source>
</reference>
<feature type="transmembrane region" description="Helical" evidence="15">
    <location>
        <begin position="47"/>
        <end position="67"/>
    </location>
</feature>
<evidence type="ECO:0000256" key="12">
    <source>
        <dbReference type="ARBA" id="ARBA00023201"/>
    </source>
</evidence>
<feature type="transmembrane region" description="Helical" evidence="15">
    <location>
        <begin position="368"/>
        <end position="390"/>
    </location>
</feature>
<feature type="transmembrane region" description="Helical" evidence="15">
    <location>
        <begin position="465"/>
        <end position="486"/>
    </location>
</feature>
<feature type="transmembrane region" description="Helical" evidence="15">
    <location>
        <begin position="396"/>
        <end position="420"/>
    </location>
</feature>
<keyword evidence="18" id="KW-1185">Reference proteome</keyword>
<keyword evidence="12" id="KW-0739">Sodium transport</keyword>
<organism evidence="16">
    <name type="scientific">Capitella teleta</name>
    <name type="common">Polychaete worm</name>
    <dbReference type="NCBI Taxonomy" id="283909"/>
    <lineage>
        <taxon>Eukaryota</taxon>
        <taxon>Metazoa</taxon>
        <taxon>Spiralia</taxon>
        <taxon>Lophotrochozoa</taxon>
        <taxon>Annelida</taxon>
        <taxon>Polychaeta</taxon>
        <taxon>Sedentaria</taxon>
        <taxon>Scolecida</taxon>
        <taxon>Capitellidae</taxon>
        <taxon>Capitella</taxon>
    </lineage>
</organism>
<sequence length="614" mass="67219">MGVHVVGLIAIIFFYLLILLVGIWAARKSKQHCGEADSEDVMLAGRNIGLLVGVFTMTATWVGGAYINGTAEIIFSTGMFWCQAPFGYALSLVFGGMFFASKMRSEGYVTMLDPFQRKYGERMGGLLYIPALLGEVFWSAAILAALGSTLSVIIEIDNTTAVIASAVIAIAYTLFGGLYSVAYTDVVQLFCIFIGLWLAVPFAFTHKAVKPISTTTDKWVGTLKKEELGNWFDSGLLLIFGGIPWQVYFQRVLSSKTALRAQMLSYVAAVGCIVMATPAVLLGAVAASANWTDTDWPGPVPIPKQDQKLILPMVMQYLCPSWVTFIGLGAVSAAVMSSADSSVLSASSMFARNVYKLIFRQKASEREIIWVMRLAIFGVGVLATVMGITIKSIYGLWFLCADLVYVILFPQLVSVVYLGGTNTYGSLAGYIMGLFFRLLGGEPLIDLPATTKYPYYDEVEKVQWFPFKTVCMLISFFFIVSVSYPLKYLFENEIFPRHWDVFQCIVNIPEEVIALKEPDTNGSGSEMASINSRKGSLSGEINPALKLTREDLSGMDAQKLIAEKRRSSSGAGTTMTELGEKEPLKEAPPLPPRPASQRRTSRTSRNDSVGSNKS</sequence>
<dbReference type="FunFam" id="1.20.1730.10:FF:000008">
    <property type="entry name" value="High affinity choline transporter 1"/>
    <property type="match status" value="1"/>
</dbReference>
<dbReference type="OrthoDB" id="546820at2759"/>
<keyword evidence="8" id="KW-0915">Sodium</keyword>
<dbReference type="GO" id="GO:0005886">
    <property type="term" value="C:plasma membrane"/>
    <property type="evidence" value="ECO:0007669"/>
    <property type="project" value="TreeGrafter"/>
</dbReference>
<dbReference type="EMBL" id="AMQN01001162">
    <property type="status" value="NOT_ANNOTATED_CDS"/>
    <property type="molecule type" value="Genomic_DNA"/>
</dbReference>
<feature type="transmembrane region" description="Helical" evidence="15">
    <location>
        <begin position="231"/>
        <end position="249"/>
    </location>
</feature>
<evidence type="ECO:0000256" key="9">
    <source>
        <dbReference type="ARBA" id="ARBA00023065"/>
    </source>
</evidence>
<comment type="similarity">
    <text evidence="2 13">Belongs to the sodium:solute symporter (SSF) (TC 2.A.21) family.</text>
</comment>
<dbReference type="PANTHER" id="PTHR45897:SF4">
    <property type="entry name" value="HIGH-AFFINITY CHOLINE TRANSPORTER 1"/>
    <property type="match status" value="1"/>
</dbReference>
<dbReference type="Pfam" id="PF00474">
    <property type="entry name" value="SSF"/>
    <property type="match status" value="1"/>
</dbReference>
<evidence type="ECO:0000313" key="17">
    <source>
        <dbReference type="EnsemblMetazoa" id="CapteP98096"/>
    </source>
</evidence>
<dbReference type="InterPro" id="IPR038377">
    <property type="entry name" value="Na/Glc_symporter_sf"/>
</dbReference>
<evidence type="ECO:0000256" key="5">
    <source>
        <dbReference type="ARBA" id="ARBA00022847"/>
    </source>
</evidence>
<evidence type="ECO:0000256" key="7">
    <source>
        <dbReference type="ARBA" id="ARBA00022989"/>
    </source>
</evidence>
<keyword evidence="3" id="KW-0813">Transport</keyword>
<evidence type="ECO:0000313" key="18">
    <source>
        <dbReference type="Proteomes" id="UP000014760"/>
    </source>
</evidence>
<dbReference type="PANTHER" id="PTHR45897">
    <property type="entry name" value="HIGH-AFFINITY CHOLINE TRANSPORTER 1"/>
    <property type="match status" value="1"/>
</dbReference>
<protein>
    <submittedName>
        <fullName evidence="16 17">Uncharacterized protein</fullName>
    </submittedName>
</protein>
<feature type="transmembrane region" description="Helical" evidence="15">
    <location>
        <begin position="160"/>
        <end position="179"/>
    </location>
</feature>
<dbReference type="EnsemblMetazoa" id="CapteT98096">
    <property type="protein sequence ID" value="CapteP98096"/>
    <property type="gene ID" value="CapteG98096"/>
</dbReference>
<dbReference type="OMA" id="WKTKNTG"/>
<evidence type="ECO:0000256" key="15">
    <source>
        <dbReference type="SAM" id="Phobius"/>
    </source>
</evidence>
<evidence type="ECO:0000256" key="2">
    <source>
        <dbReference type="ARBA" id="ARBA00006434"/>
    </source>
</evidence>
<evidence type="ECO:0000256" key="11">
    <source>
        <dbReference type="ARBA" id="ARBA00023180"/>
    </source>
</evidence>
<evidence type="ECO:0000256" key="13">
    <source>
        <dbReference type="RuleBase" id="RU362091"/>
    </source>
</evidence>
<dbReference type="InterPro" id="IPR052244">
    <property type="entry name" value="Choline_transporter"/>
</dbReference>
<comment type="subcellular location">
    <subcellularLocation>
        <location evidence="1">Membrane</location>
        <topology evidence="1">Multi-pass membrane protein</topology>
    </subcellularLocation>
</comment>
<reference evidence="18" key="1">
    <citation type="submission" date="2012-12" db="EMBL/GenBank/DDBJ databases">
        <authorList>
            <person name="Hellsten U."/>
            <person name="Grimwood J."/>
            <person name="Chapman J.A."/>
            <person name="Shapiro H."/>
            <person name="Aerts A."/>
            <person name="Otillar R.P."/>
            <person name="Terry A.Y."/>
            <person name="Boore J.L."/>
            <person name="Simakov O."/>
            <person name="Marletaz F."/>
            <person name="Cho S.-J."/>
            <person name="Edsinger-Gonzales E."/>
            <person name="Havlak P."/>
            <person name="Kuo D.-H."/>
            <person name="Larsson T."/>
            <person name="Lv J."/>
            <person name="Arendt D."/>
            <person name="Savage R."/>
            <person name="Osoegawa K."/>
            <person name="de Jong P."/>
            <person name="Lindberg D.R."/>
            <person name="Seaver E.C."/>
            <person name="Weisblat D.A."/>
            <person name="Putnam N.H."/>
            <person name="Grigoriev I.V."/>
            <person name="Rokhsar D.S."/>
        </authorList>
    </citation>
    <scope>NUCLEOTIDE SEQUENCE</scope>
    <source>
        <strain evidence="18">I ESC-2004</strain>
    </source>
</reference>
<keyword evidence="11" id="KW-0325">Glycoprotein</keyword>
<evidence type="ECO:0000256" key="8">
    <source>
        <dbReference type="ARBA" id="ARBA00023053"/>
    </source>
</evidence>
<feature type="region of interest" description="Disordered" evidence="14">
    <location>
        <begin position="561"/>
        <end position="614"/>
    </location>
</feature>
<accession>R7UL40</accession>
<proteinExistence type="inferred from homology"/>
<reference evidence="17" key="3">
    <citation type="submission" date="2015-06" db="UniProtKB">
        <authorList>
            <consortium name="EnsemblMetazoa"/>
        </authorList>
    </citation>
    <scope>IDENTIFICATION</scope>
</reference>
<keyword evidence="6" id="KW-0530">Neurotransmitter biosynthesis</keyword>
<dbReference type="PROSITE" id="PS50283">
    <property type="entry name" value="NA_SOLUT_SYMP_3"/>
    <property type="match status" value="1"/>
</dbReference>
<gene>
    <name evidence="16" type="ORF">CAPTEDRAFT_98096</name>
</gene>
<dbReference type="GO" id="GO:0008292">
    <property type="term" value="P:acetylcholine biosynthetic process"/>
    <property type="evidence" value="ECO:0007669"/>
    <property type="project" value="TreeGrafter"/>
</dbReference>
<keyword evidence="9" id="KW-0406">Ion transport</keyword>
<evidence type="ECO:0000256" key="14">
    <source>
        <dbReference type="SAM" id="MobiDB-lite"/>
    </source>
</evidence>
<feature type="transmembrane region" description="Helical" evidence="15">
    <location>
        <begin position="73"/>
        <end position="100"/>
    </location>
</feature>
<feature type="transmembrane region" description="Helical" evidence="15">
    <location>
        <begin position="6"/>
        <end position="26"/>
    </location>
</feature>
<feature type="transmembrane region" description="Helical" evidence="15">
    <location>
        <begin position="186"/>
        <end position="204"/>
    </location>
</feature>
<dbReference type="CDD" id="cd11474">
    <property type="entry name" value="SLC5sbd_CHT"/>
    <property type="match status" value="1"/>
</dbReference>